<sequence>MTDIGKLKTLYEGFGIEHKIETRKEELVLTIKTKTKNVTGYNGFLTEFHFDSDGAFKNVGIYE</sequence>
<accession>A0ABW5S8J9</accession>
<comment type="caution">
    <text evidence="1">The sequence shown here is derived from an EMBL/GenBank/DDBJ whole genome shotgun (WGS) entry which is preliminary data.</text>
</comment>
<gene>
    <name evidence="1" type="ORF">ACFSUE_15480</name>
</gene>
<dbReference type="Proteomes" id="UP001597399">
    <property type="component" value="Unassembled WGS sequence"/>
</dbReference>
<dbReference type="EMBL" id="JBHUMQ010000034">
    <property type="protein sequence ID" value="MFD2695017.1"/>
    <property type="molecule type" value="Genomic_DNA"/>
</dbReference>
<protein>
    <submittedName>
        <fullName evidence="1">Uncharacterized protein</fullName>
    </submittedName>
</protein>
<keyword evidence="2" id="KW-1185">Reference proteome</keyword>
<evidence type="ECO:0000313" key="1">
    <source>
        <dbReference type="EMBL" id="MFD2695017.1"/>
    </source>
</evidence>
<name>A0ABW5S8J9_9BACL</name>
<reference evidence="2" key="1">
    <citation type="journal article" date="2019" name="Int. J. Syst. Evol. Microbiol.">
        <title>The Global Catalogue of Microorganisms (GCM) 10K type strain sequencing project: providing services to taxonomists for standard genome sequencing and annotation.</title>
        <authorList>
            <consortium name="The Broad Institute Genomics Platform"/>
            <consortium name="The Broad Institute Genome Sequencing Center for Infectious Disease"/>
            <person name="Wu L."/>
            <person name="Ma J."/>
        </authorList>
    </citation>
    <scope>NUCLEOTIDE SEQUENCE [LARGE SCALE GENOMIC DNA]</scope>
    <source>
        <strain evidence="2">TISTR 2466</strain>
    </source>
</reference>
<evidence type="ECO:0000313" key="2">
    <source>
        <dbReference type="Proteomes" id="UP001597399"/>
    </source>
</evidence>
<organism evidence="1 2">
    <name type="scientific">Sporolactobacillus shoreicorticis</name>
    <dbReference type="NCBI Taxonomy" id="1923877"/>
    <lineage>
        <taxon>Bacteria</taxon>
        <taxon>Bacillati</taxon>
        <taxon>Bacillota</taxon>
        <taxon>Bacilli</taxon>
        <taxon>Bacillales</taxon>
        <taxon>Sporolactobacillaceae</taxon>
        <taxon>Sporolactobacillus</taxon>
    </lineage>
</organism>
<proteinExistence type="predicted"/>
<dbReference type="RefSeq" id="WP_253064733.1">
    <property type="nucleotide sequence ID" value="NZ_JAMXWM010000031.1"/>
</dbReference>